<dbReference type="InterPro" id="IPR002347">
    <property type="entry name" value="SDR_fam"/>
</dbReference>
<feature type="domain" description="Ketoreductase" evidence="3">
    <location>
        <begin position="2"/>
        <end position="187"/>
    </location>
</feature>
<organism evidence="4 5">
    <name type="scientific">Neorhodopirellula pilleata</name>
    <dbReference type="NCBI Taxonomy" id="2714738"/>
    <lineage>
        <taxon>Bacteria</taxon>
        <taxon>Pseudomonadati</taxon>
        <taxon>Planctomycetota</taxon>
        <taxon>Planctomycetia</taxon>
        <taxon>Pirellulales</taxon>
        <taxon>Pirellulaceae</taxon>
        <taxon>Neorhodopirellula</taxon>
    </lineage>
</organism>
<evidence type="ECO:0000313" key="5">
    <source>
        <dbReference type="Proteomes" id="UP000316213"/>
    </source>
</evidence>
<dbReference type="AlphaFoldDB" id="A0A5C6AEL5"/>
<dbReference type="EC" id="1.1.1.100" evidence="4"/>
<dbReference type="EMBL" id="SJPM01000004">
    <property type="protein sequence ID" value="TWT97511.1"/>
    <property type="molecule type" value="Genomic_DNA"/>
</dbReference>
<name>A0A5C6AEL5_9BACT</name>
<dbReference type="SMART" id="SM00822">
    <property type="entry name" value="PKS_KR"/>
    <property type="match status" value="1"/>
</dbReference>
<keyword evidence="5" id="KW-1185">Reference proteome</keyword>
<reference evidence="4 5" key="1">
    <citation type="submission" date="2019-02" db="EMBL/GenBank/DDBJ databases">
        <title>Deep-cultivation of Planctomycetes and their phenomic and genomic characterization uncovers novel biology.</title>
        <authorList>
            <person name="Wiegand S."/>
            <person name="Jogler M."/>
            <person name="Boedeker C."/>
            <person name="Pinto D."/>
            <person name="Vollmers J."/>
            <person name="Rivas-Marin E."/>
            <person name="Kohn T."/>
            <person name="Peeters S.H."/>
            <person name="Heuer A."/>
            <person name="Rast P."/>
            <person name="Oberbeckmann S."/>
            <person name="Bunk B."/>
            <person name="Jeske O."/>
            <person name="Meyerdierks A."/>
            <person name="Storesund J.E."/>
            <person name="Kallscheuer N."/>
            <person name="Luecker S."/>
            <person name="Lage O.M."/>
            <person name="Pohl T."/>
            <person name="Merkel B.J."/>
            <person name="Hornburger P."/>
            <person name="Mueller R.-W."/>
            <person name="Bruemmer F."/>
            <person name="Labrenz M."/>
            <person name="Spormann A.M."/>
            <person name="Op Den Camp H."/>
            <person name="Overmann J."/>
            <person name="Amann R."/>
            <person name="Jetten M.S.M."/>
            <person name="Mascher T."/>
            <person name="Medema M.H."/>
            <person name="Devos D.P."/>
            <person name="Kaster A.-K."/>
            <person name="Ovreas L."/>
            <person name="Rohde M."/>
            <person name="Galperin M.Y."/>
            <person name="Jogler C."/>
        </authorList>
    </citation>
    <scope>NUCLEOTIDE SEQUENCE [LARGE SCALE GENOMIC DNA]</scope>
    <source>
        <strain evidence="4 5">Pla100</strain>
    </source>
</reference>
<proteinExistence type="inferred from homology"/>
<gene>
    <name evidence="4" type="primary">fabG_4</name>
    <name evidence="4" type="ORF">Pla100_26650</name>
</gene>
<dbReference type="InterPro" id="IPR057326">
    <property type="entry name" value="KR_dom"/>
</dbReference>
<sequence length="252" mass="26642">MLITGGTQGVGGAIARSIAAAGGDVVLVGLVDDAIAEQTLNDCRSEGVQADLITCDLSEPSTAWLDDLMQRVEDCSPGINALVNNAGTFIDLPFLEMTPAIYDRTMNLNVAAGYFLTQAFARRWVHEGVRGRVVFTGSINGILAEPDHTAYDTSKGAVAAMVRSLCVSLAPLGIRVNSMAPGLVRTPLTNPAIDDQRIGRWMELHTPNGKVPTPDVCGGAVVFLLSDAAEHVHGQTIYVDGGMSIWQQPDAP</sequence>
<dbReference type="Pfam" id="PF13561">
    <property type="entry name" value="adh_short_C2"/>
    <property type="match status" value="1"/>
</dbReference>
<dbReference type="PRINTS" id="PR00080">
    <property type="entry name" value="SDRFAMILY"/>
</dbReference>
<dbReference type="InterPro" id="IPR051122">
    <property type="entry name" value="SDR_DHRS6-like"/>
</dbReference>
<dbReference type="Gene3D" id="3.40.50.720">
    <property type="entry name" value="NAD(P)-binding Rossmann-like Domain"/>
    <property type="match status" value="1"/>
</dbReference>
<dbReference type="PANTHER" id="PTHR43477">
    <property type="entry name" value="DIHYDROANTICAPSIN 7-DEHYDROGENASE"/>
    <property type="match status" value="1"/>
</dbReference>
<dbReference type="PRINTS" id="PR00081">
    <property type="entry name" value="GDHRDH"/>
</dbReference>
<comment type="similarity">
    <text evidence="1">Belongs to the short-chain dehydrogenases/reductases (SDR) family.</text>
</comment>
<evidence type="ECO:0000256" key="1">
    <source>
        <dbReference type="ARBA" id="ARBA00006484"/>
    </source>
</evidence>
<dbReference type="PANTHER" id="PTHR43477:SF1">
    <property type="entry name" value="DIHYDROANTICAPSIN 7-DEHYDROGENASE"/>
    <property type="match status" value="1"/>
</dbReference>
<evidence type="ECO:0000313" key="4">
    <source>
        <dbReference type="EMBL" id="TWT97511.1"/>
    </source>
</evidence>
<dbReference type="FunFam" id="3.40.50.720:FF:000084">
    <property type="entry name" value="Short-chain dehydrogenase reductase"/>
    <property type="match status" value="1"/>
</dbReference>
<comment type="caution">
    <text evidence="4">The sequence shown here is derived from an EMBL/GenBank/DDBJ whole genome shotgun (WGS) entry which is preliminary data.</text>
</comment>
<dbReference type="InterPro" id="IPR036291">
    <property type="entry name" value="NAD(P)-bd_dom_sf"/>
</dbReference>
<accession>A0A5C6AEL5</accession>
<keyword evidence="2 4" id="KW-0560">Oxidoreductase</keyword>
<dbReference type="SUPFAM" id="SSF51735">
    <property type="entry name" value="NAD(P)-binding Rossmann-fold domains"/>
    <property type="match status" value="1"/>
</dbReference>
<evidence type="ECO:0000256" key="2">
    <source>
        <dbReference type="ARBA" id="ARBA00023002"/>
    </source>
</evidence>
<protein>
    <submittedName>
        <fullName evidence="4">3-oxoacyl-[acyl-carrier-protein] reductase FabG</fullName>
        <ecNumber evidence="4">1.1.1.100</ecNumber>
    </submittedName>
</protein>
<evidence type="ECO:0000259" key="3">
    <source>
        <dbReference type="SMART" id="SM00822"/>
    </source>
</evidence>
<dbReference type="Proteomes" id="UP000316213">
    <property type="component" value="Unassembled WGS sequence"/>
</dbReference>
<dbReference type="GO" id="GO:0004316">
    <property type="term" value="F:3-oxoacyl-[acyl-carrier-protein] reductase (NADPH) activity"/>
    <property type="evidence" value="ECO:0007669"/>
    <property type="project" value="UniProtKB-EC"/>
</dbReference>
<dbReference type="CDD" id="cd05233">
    <property type="entry name" value="SDR_c"/>
    <property type="match status" value="1"/>
</dbReference>